<dbReference type="PANTHER" id="PTHR30160">
    <property type="entry name" value="TETRAACYLDISACCHARIDE 4'-KINASE-RELATED"/>
    <property type="match status" value="1"/>
</dbReference>
<evidence type="ECO:0000256" key="1">
    <source>
        <dbReference type="ARBA" id="ARBA00022676"/>
    </source>
</evidence>
<evidence type="ECO:0000256" key="2">
    <source>
        <dbReference type="ARBA" id="ARBA00022679"/>
    </source>
</evidence>
<evidence type="ECO:0000313" key="4">
    <source>
        <dbReference type="Proteomes" id="UP000233387"/>
    </source>
</evidence>
<dbReference type="Gene3D" id="3.40.50.2000">
    <property type="entry name" value="Glycogen Phosphorylase B"/>
    <property type="match status" value="2"/>
</dbReference>
<dbReference type="AlphaFoldDB" id="A0A2N3IJ04"/>
<proteinExistence type="predicted"/>
<dbReference type="GO" id="GO:0005829">
    <property type="term" value="C:cytosol"/>
    <property type="evidence" value="ECO:0007669"/>
    <property type="project" value="TreeGrafter"/>
</dbReference>
<name>A0A2N3IJ04_9BACT</name>
<dbReference type="CDD" id="cd03789">
    <property type="entry name" value="GT9_LPS_heptosyltransferase"/>
    <property type="match status" value="1"/>
</dbReference>
<keyword evidence="1" id="KW-0328">Glycosyltransferase</keyword>
<dbReference type="Pfam" id="PF01075">
    <property type="entry name" value="Glyco_transf_9"/>
    <property type="match status" value="1"/>
</dbReference>
<evidence type="ECO:0000313" key="3">
    <source>
        <dbReference type="EMBL" id="PKQ70299.1"/>
    </source>
</evidence>
<protein>
    <submittedName>
        <fullName evidence="3">ADP-heptose:LPS heptosyltransferase</fullName>
    </submittedName>
</protein>
<dbReference type="InterPro" id="IPR051199">
    <property type="entry name" value="LPS_LOS_Heptosyltrfase"/>
</dbReference>
<dbReference type="GO" id="GO:0009244">
    <property type="term" value="P:lipopolysaccharide core region biosynthetic process"/>
    <property type="evidence" value="ECO:0007669"/>
    <property type="project" value="TreeGrafter"/>
</dbReference>
<comment type="caution">
    <text evidence="3">The sequence shown here is derived from an EMBL/GenBank/DDBJ whole genome shotgun (WGS) entry which is preliminary data.</text>
</comment>
<keyword evidence="4" id="KW-1185">Reference proteome</keyword>
<dbReference type="RefSeq" id="WP_101357941.1">
    <property type="nucleotide sequence ID" value="NZ_NKXO01000008.1"/>
</dbReference>
<dbReference type="Proteomes" id="UP000233387">
    <property type="component" value="Unassembled WGS sequence"/>
</dbReference>
<accession>A0A2N3IJ04</accession>
<keyword evidence="2 3" id="KW-0808">Transferase</keyword>
<sequence>MKVLVIRFSSIGDCIWVTPILRCLKTQLACEVHFVTKKQYAPLFEVNPNIDTLHLLGEKSLSQLISLWRKEKFDYIIDLHNNLRSFYIKTALWNVPARSYRKLRWQKWLLVNFKINKMPTNHVVDRYFETITPLGVQPDSKGLELHIPEKYHLGKDFFPPKFQEKFIAFVIGASYATKKMPNTKIIEFCKQMPLPVVLIGGKEDEAAGEEIERYFLTNKTNLVWNLCGKLNLMQSAWVVSQAEMVYGHDTGLTHIAACFQKKVYMIFGSTTPELGLYPYQTPHQIIENKSLNCRPCSRLGKHTCPKKHFKCMNDLKFEI</sequence>
<dbReference type="GO" id="GO:0008713">
    <property type="term" value="F:ADP-heptose-lipopolysaccharide heptosyltransferase activity"/>
    <property type="evidence" value="ECO:0007669"/>
    <property type="project" value="TreeGrafter"/>
</dbReference>
<dbReference type="SUPFAM" id="SSF53756">
    <property type="entry name" value="UDP-Glycosyltransferase/glycogen phosphorylase"/>
    <property type="match status" value="1"/>
</dbReference>
<dbReference type="EMBL" id="NKXO01000008">
    <property type="protein sequence ID" value="PKQ70299.1"/>
    <property type="molecule type" value="Genomic_DNA"/>
</dbReference>
<dbReference type="OrthoDB" id="9768048at2"/>
<reference evidence="3 4" key="1">
    <citation type="submission" date="2017-06" db="EMBL/GenBank/DDBJ databases">
        <title>Raineya orbicola gen. nov., sp. nov. a slightly thermophilic bacterium of the phylum Bacteroidetes and the description of Raineyaceae fam. nov.</title>
        <authorList>
            <person name="Albuquerque L."/>
            <person name="Polonia A.R.M."/>
            <person name="Barroso C."/>
            <person name="Froufe H.J.C."/>
            <person name="Lage O."/>
            <person name="Lobo-Da-Cunha A."/>
            <person name="Egas C."/>
            <person name="Da Costa M.S."/>
        </authorList>
    </citation>
    <scope>NUCLEOTIDE SEQUENCE [LARGE SCALE GENOMIC DNA]</scope>
    <source>
        <strain evidence="3 4">SPSPC-11</strain>
    </source>
</reference>
<gene>
    <name evidence="3" type="ORF">Rain11_0678</name>
</gene>
<dbReference type="InterPro" id="IPR002201">
    <property type="entry name" value="Glyco_trans_9"/>
</dbReference>
<organism evidence="3 4">
    <name type="scientific">Raineya orbicola</name>
    <dbReference type="NCBI Taxonomy" id="2016530"/>
    <lineage>
        <taxon>Bacteria</taxon>
        <taxon>Pseudomonadati</taxon>
        <taxon>Bacteroidota</taxon>
        <taxon>Cytophagia</taxon>
        <taxon>Cytophagales</taxon>
        <taxon>Raineyaceae</taxon>
        <taxon>Raineya</taxon>
    </lineage>
</organism>